<sequence length="183" mass="20592">MMMPLTDESVDARLDLVKVRGDQPFDCRNTAAVEVTPIDLIETVNDLLCLTRHSTDEDLDGRLEHRADIVLLRLQNMVNFMKMAAQNGNPSTNFNRKAQKMALVGRIALYSGAEHSQLAEDIVKDPDACMNSRVIMSSALKILEVISENAEFCIRRFHGLGKQPRVLEIVKSDDRPIELTNQQ</sequence>
<dbReference type="Proteomes" id="UP001433268">
    <property type="component" value="Unassembled WGS sequence"/>
</dbReference>
<organism evidence="1 2">
    <name type="scientific">Apiospora hydei</name>
    <dbReference type="NCBI Taxonomy" id="1337664"/>
    <lineage>
        <taxon>Eukaryota</taxon>
        <taxon>Fungi</taxon>
        <taxon>Dikarya</taxon>
        <taxon>Ascomycota</taxon>
        <taxon>Pezizomycotina</taxon>
        <taxon>Sordariomycetes</taxon>
        <taxon>Xylariomycetidae</taxon>
        <taxon>Amphisphaeriales</taxon>
        <taxon>Apiosporaceae</taxon>
        <taxon>Apiospora</taxon>
    </lineage>
</organism>
<reference evidence="1 2" key="1">
    <citation type="submission" date="2023-01" db="EMBL/GenBank/DDBJ databases">
        <title>Analysis of 21 Apiospora genomes using comparative genomics revels a genus with tremendous synthesis potential of carbohydrate active enzymes and secondary metabolites.</title>
        <authorList>
            <person name="Sorensen T."/>
        </authorList>
    </citation>
    <scope>NUCLEOTIDE SEQUENCE [LARGE SCALE GENOMIC DNA]</scope>
    <source>
        <strain evidence="1 2">CBS 114990</strain>
    </source>
</reference>
<accession>A0ABR1WRJ9</accession>
<protein>
    <submittedName>
        <fullName evidence="1">Uncharacterized protein</fullName>
    </submittedName>
</protein>
<dbReference type="EMBL" id="JAQQWN010000005">
    <property type="protein sequence ID" value="KAK8084874.1"/>
    <property type="molecule type" value="Genomic_DNA"/>
</dbReference>
<name>A0ABR1WRJ9_9PEZI</name>
<proteinExistence type="predicted"/>
<evidence type="ECO:0000313" key="2">
    <source>
        <dbReference type="Proteomes" id="UP001433268"/>
    </source>
</evidence>
<comment type="caution">
    <text evidence="1">The sequence shown here is derived from an EMBL/GenBank/DDBJ whole genome shotgun (WGS) entry which is preliminary data.</text>
</comment>
<keyword evidence="2" id="KW-1185">Reference proteome</keyword>
<dbReference type="GeneID" id="92043520"/>
<evidence type="ECO:0000313" key="1">
    <source>
        <dbReference type="EMBL" id="KAK8084874.1"/>
    </source>
</evidence>
<gene>
    <name evidence="1" type="ORF">PG997_006145</name>
</gene>
<dbReference type="RefSeq" id="XP_066669383.1">
    <property type="nucleotide sequence ID" value="XM_066810460.1"/>
</dbReference>